<comment type="caution">
    <text evidence="1">The sequence shown here is derived from an EMBL/GenBank/DDBJ whole genome shotgun (WGS) entry which is preliminary data.</text>
</comment>
<dbReference type="OrthoDB" id="5918172at2759"/>
<sequence length="373" mass="43995">MSAHLMRCCANVVHCSAFRMRKLVHKNSPKQNLNSRSSNPLNINDILLQQDYARLRQFSRQQPLKFQRMYGHLIGLKLDPDSSEFRLSFLNLLLKTVKSRVFKDIEAENCIVFNDDLGCSACQTRIKYLEMERFNKLKKDRYHFDFVLREVFTYEEFMHRKVYENEQFVDAYEQFYVRPSREDREAKAESNVVNECGEELDRKLKETNGELIEAIELDGVMKLNVAKELPCDAFQMSYESYRINDSHFAVECDQLLRRDEFSRHYDFYHNFLFSNAELIDKKCPFSQYGCAYFKTSFDFMFTGEFEAAKCLDDHLLSGRLGLNQLADQLSFELANLNNACPLDLNYSLVELPFDLLFEIFTKLDSLMFCLFID</sequence>
<reference evidence="1 2" key="1">
    <citation type="journal article" date="2018" name="Sci. Rep.">
        <title>Genomic signatures of local adaptation to the degree of environmental predictability in rotifers.</title>
        <authorList>
            <person name="Franch-Gras L."/>
            <person name="Hahn C."/>
            <person name="Garcia-Roger E.M."/>
            <person name="Carmona M.J."/>
            <person name="Serra M."/>
            <person name="Gomez A."/>
        </authorList>
    </citation>
    <scope>NUCLEOTIDE SEQUENCE [LARGE SCALE GENOMIC DNA]</scope>
    <source>
        <strain evidence="1">HYR1</strain>
    </source>
</reference>
<gene>
    <name evidence="1" type="ORF">BpHYR1_024172</name>
</gene>
<protein>
    <submittedName>
        <fullName evidence="1">Uncharacterized protein</fullName>
    </submittedName>
</protein>
<keyword evidence="2" id="KW-1185">Reference proteome</keyword>
<evidence type="ECO:0000313" key="2">
    <source>
        <dbReference type="Proteomes" id="UP000276133"/>
    </source>
</evidence>
<dbReference type="Proteomes" id="UP000276133">
    <property type="component" value="Unassembled WGS sequence"/>
</dbReference>
<evidence type="ECO:0000313" key="1">
    <source>
        <dbReference type="EMBL" id="RNA03663.1"/>
    </source>
</evidence>
<proteinExistence type="predicted"/>
<dbReference type="EMBL" id="REGN01008403">
    <property type="protein sequence ID" value="RNA03663.1"/>
    <property type="molecule type" value="Genomic_DNA"/>
</dbReference>
<name>A0A3M7PXD6_BRAPC</name>
<organism evidence="1 2">
    <name type="scientific">Brachionus plicatilis</name>
    <name type="common">Marine rotifer</name>
    <name type="synonym">Brachionus muelleri</name>
    <dbReference type="NCBI Taxonomy" id="10195"/>
    <lineage>
        <taxon>Eukaryota</taxon>
        <taxon>Metazoa</taxon>
        <taxon>Spiralia</taxon>
        <taxon>Gnathifera</taxon>
        <taxon>Rotifera</taxon>
        <taxon>Eurotatoria</taxon>
        <taxon>Monogononta</taxon>
        <taxon>Pseudotrocha</taxon>
        <taxon>Ploima</taxon>
        <taxon>Brachionidae</taxon>
        <taxon>Brachionus</taxon>
    </lineage>
</organism>
<dbReference type="GO" id="GO:0061630">
    <property type="term" value="F:ubiquitin protein ligase activity"/>
    <property type="evidence" value="ECO:0007669"/>
    <property type="project" value="InterPro"/>
</dbReference>
<dbReference type="AlphaFoldDB" id="A0A3M7PXD6"/>
<dbReference type="PANTHER" id="PTHR15933">
    <property type="entry name" value="PROTEIN CBG16327"/>
    <property type="match status" value="1"/>
</dbReference>
<dbReference type="InterPro" id="IPR031890">
    <property type="entry name" value="Fbxo30/Fbxo40"/>
</dbReference>
<accession>A0A3M7PXD6</accession>
<dbReference type="PANTHER" id="PTHR15933:SF20">
    <property type="entry name" value="F-BOX DOMAIN-CONTAINING PROTEIN"/>
    <property type="match status" value="1"/>
</dbReference>